<dbReference type="Proteomes" id="UP001150217">
    <property type="component" value="Unassembled WGS sequence"/>
</dbReference>
<organism evidence="2 3">
    <name type="scientific">Lentinula lateritia</name>
    <dbReference type="NCBI Taxonomy" id="40482"/>
    <lineage>
        <taxon>Eukaryota</taxon>
        <taxon>Fungi</taxon>
        <taxon>Dikarya</taxon>
        <taxon>Basidiomycota</taxon>
        <taxon>Agaricomycotina</taxon>
        <taxon>Agaricomycetes</taxon>
        <taxon>Agaricomycetidae</taxon>
        <taxon>Agaricales</taxon>
        <taxon>Marasmiineae</taxon>
        <taxon>Omphalotaceae</taxon>
        <taxon>Lentinula</taxon>
    </lineage>
</organism>
<proteinExistence type="predicted"/>
<keyword evidence="3" id="KW-1185">Reference proteome</keyword>
<dbReference type="EMBL" id="JANVFT010000072">
    <property type="protein sequence ID" value="KAJ4476132.1"/>
    <property type="molecule type" value="Genomic_DNA"/>
</dbReference>
<evidence type="ECO:0000313" key="2">
    <source>
        <dbReference type="EMBL" id="KAJ4476132.1"/>
    </source>
</evidence>
<evidence type="ECO:0000256" key="1">
    <source>
        <dbReference type="SAM" id="MobiDB-lite"/>
    </source>
</evidence>
<protein>
    <submittedName>
        <fullName evidence="2">Uncharacterized protein</fullName>
    </submittedName>
</protein>
<feature type="region of interest" description="Disordered" evidence="1">
    <location>
        <begin position="1"/>
        <end position="26"/>
    </location>
</feature>
<feature type="compositionally biased region" description="Basic and acidic residues" evidence="1">
    <location>
        <begin position="15"/>
        <end position="26"/>
    </location>
</feature>
<comment type="caution">
    <text evidence="2">The sequence shown here is derived from an EMBL/GenBank/DDBJ whole genome shotgun (WGS) entry which is preliminary data.</text>
</comment>
<evidence type="ECO:0000313" key="3">
    <source>
        <dbReference type="Proteomes" id="UP001150217"/>
    </source>
</evidence>
<gene>
    <name evidence="2" type="ORF">C8R41DRAFT_846516</name>
</gene>
<name>A0ABQ8V5Y4_9AGAR</name>
<accession>A0ABQ8V5Y4</accession>
<sequence>MMLGYNRSVNPNRKARFDPNDQDKVKHTQIGQVWELYEERPPEIAKISFSARLNLE</sequence>
<reference evidence="2" key="1">
    <citation type="submission" date="2022-08" db="EMBL/GenBank/DDBJ databases">
        <title>A Global Phylogenomic Analysis of the Shiitake Genus Lentinula.</title>
        <authorList>
            <consortium name="DOE Joint Genome Institute"/>
            <person name="Sierra-Patev S."/>
            <person name="Min B."/>
            <person name="Naranjo-Ortiz M."/>
            <person name="Looney B."/>
            <person name="Konkel Z."/>
            <person name="Slot J.C."/>
            <person name="Sakamoto Y."/>
            <person name="Steenwyk J.L."/>
            <person name="Rokas A."/>
            <person name="Carro J."/>
            <person name="Camarero S."/>
            <person name="Ferreira P."/>
            <person name="Molpeceres G."/>
            <person name="Ruiz-Duenas F.J."/>
            <person name="Serrano A."/>
            <person name="Henrissat B."/>
            <person name="Drula E."/>
            <person name="Hughes K.W."/>
            <person name="Mata J.L."/>
            <person name="Ishikawa N.K."/>
            <person name="Vargas-Isla R."/>
            <person name="Ushijima S."/>
            <person name="Smith C.A."/>
            <person name="Ahrendt S."/>
            <person name="Andreopoulos W."/>
            <person name="He G."/>
            <person name="Labutti K."/>
            <person name="Lipzen A."/>
            <person name="Ng V."/>
            <person name="Riley R."/>
            <person name="Sandor L."/>
            <person name="Barry K."/>
            <person name="Martinez A.T."/>
            <person name="Xiao Y."/>
            <person name="Gibbons J.G."/>
            <person name="Terashima K."/>
            <person name="Grigoriev I.V."/>
            <person name="Hibbett D.S."/>
        </authorList>
    </citation>
    <scope>NUCLEOTIDE SEQUENCE</scope>
    <source>
        <strain evidence="2">RHP3577 ss4</strain>
    </source>
</reference>